<dbReference type="RefSeq" id="WP_072738024.1">
    <property type="nucleotide sequence ID" value="NZ_CP048813.1"/>
</dbReference>
<evidence type="ECO:0000313" key="2">
    <source>
        <dbReference type="Proteomes" id="UP000183263"/>
    </source>
</evidence>
<evidence type="ECO:0000313" key="1">
    <source>
        <dbReference type="EMBL" id="SDH16834.1"/>
    </source>
</evidence>
<reference evidence="1 2" key="1">
    <citation type="submission" date="2016-10" db="EMBL/GenBank/DDBJ databases">
        <authorList>
            <person name="de Groot N.N."/>
        </authorList>
    </citation>
    <scope>NUCLEOTIDE SEQUENCE [LARGE SCALE GENOMIC DNA]</scope>
    <source>
        <strain evidence="1 2">DSM 44892</strain>
    </source>
</reference>
<accession>A0A1G8A7A8</accession>
<dbReference type="OrthoDB" id="4372124at2"/>
<sequence>MVAWIIALAVWTAAGARVGRVAAREATPLRSAMAVAAVAVAVSVTVLLPPVWDLLAELGSSTASPESAAPATVFDLAWLLAAAASSAGAISVWSIISRRGMRVVTTVVYTLAALCGVLAVGGVESPASVFQIVAFAVVVGTGLRYVEWSPLGRGITLIVTGSAIVLVTEAIGLFTAVPVRPATRLSDLVPHAAAAVAIAFGCVWVLGETWVRSRLYLRRTRALHAVLVERFPEVVDENGRAHTTVLAAADVVAHVMDALYIQAGAGMFEAGGGHAPVAAVERADFLAPWIDDPLQSPMLGTDLVMPPDGMSAMRWVGILADAYRRYAADAPEVTETRPEELPGALR</sequence>
<protein>
    <submittedName>
        <fullName evidence="1">Uncharacterized protein</fullName>
    </submittedName>
</protein>
<dbReference type="AlphaFoldDB" id="A0A1G8A7A8"/>
<name>A0A1G8A7A8_9NOCA</name>
<proteinExistence type="predicted"/>
<organism evidence="1 2">
    <name type="scientific">Rhodococcus triatomae</name>
    <dbReference type="NCBI Taxonomy" id="300028"/>
    <lineage>
        <taxon>Bacteria</taxon>
        <taxon>Bacillati</taxon>
        <taxon>Actinomycetota</taxon>
        <taxon>Actinomycetes</taxon>
        <taxon>Mycobacteriales</taxon>
        <taxon>Nocardiaceae</taxon>
        <taxon>Rhodococcus</taxon>
    </lineage>
</organism>
<gene>
    <name evidence="1" type="ORF">SAMN05444695_101342</name>
</gene>
<dbReference type="Proteomes" id="UP000183263">
    <property type="component" value="Unassembled WGS sequence"/>
</dbReference>
<keyword evidence="2" id="KW-1185">Reference proteome</keyword>
<dbReference type="EMBL" id="FNDN01000001">
    <property type="protein sequence ID" value="SDH16834.1"/>
    <property type="molecule type" value="Genomic_DNA"/>
</dbReference>